<dbReference type="EMBL" id="RBNJ01008078">
    <property type="protein sequence ID" value="RUS27620.1"/>
    <property type="molecule type" value="Genomic_DNA"/>
</dbReference>
<sequence>MVLRLHKSNNNINCYFSPSLLFIIPFELNTPGPGHEPEGLEQVITWATVTDDLQLHGWMHGCSLDIMAYYWSVDVDNFIND</sequence>
<comment type="caution">
    <text evidence="1">The sequence shown here is derived from an EMBL/GenBank/DDBJ whole genome shotgun (WGS) entry which is preliminary data.</text>
</comment>
<evidence type="ECO:0000313" key="2">
    <source>
        <dbReference type="Proteomes" id="UP000274822"/>
    </source>
</evidence>
<organism evidence="1 2">
    <name type="scientific">Jimgerdemannia flammicorona</name>
    <dbReference type="NCBI Taxonomy" id="994334"/>
    <lineage>
        <taxon>Eukaryota</taxon>
        <taxon>Fungi</taxon>
        <taxon>Fungi incertae sedis</taxon>
        <taxon>Mucoromycota</taxon>
        <taxon>Mucoromycotina</taxon>
        <taxon>Endogonomycetes</taxon>
        <taxon>Endogonales</taxon>
        <taxon>Endogonaceae</taxon>
        <taxon>Jimgerdemannia</taxon>
    </lineage>
</organism>
<keyword evidence="2" id="KW-1185">Reference proteome</keyword>
<dbReference type="AlphaFoldDB" id="A0A433QCT2"/>
<protein>
    <submittedName>
        <fullName evidence="1">Uncharacterized protein</fullName>
    </submittedName>
</protein>
<evidence type="ECO:0000313" key="1">
    <source>
        <dbReference type="EMBL" id="RUS27620.1"/>
    </source>
</evidence>
<accession>A0A433QCT2</accession>
<name>A0A433QCT2_9FUNG</name>
<gene>
    <name evidence="1" type="ORF">BC938DRAFT_482988</name>
</gene>
<proteinExistence type="predicted"/>
<dbReference type="Proteomes" id="UP000274822">
    <property type="component" value="Unassembled WGS sequence"/>
</dbReference>
<reference evidence="1 2" key="1">
    <citation type="journal article" date="2018" name="New Phytol.">
        <title>Phylogenomics of Endogonaceae and evolution of mycorrhizas within Mucoromycota.</title>
        <authorList>
            <person name="Chang Y."/>
            <person name="Desiro A."/>
            <person name="Na H."/>
            <person name="Sandor L."/>
            <person name="Lipzen A."/>
            <person name="Clum A."/>
            <person name="Barry K."/>
            <person name="Grigoriev I.V."/>
            <person name="Martin F.M."/>
            <person name="Stajich J.E."/>
            <person name="Smith M.E."/>
            <person name="Bonito G."/>
            <person name="Spatafora J.W."/>
        </authorList>
    </citation>
    <scope>NUCLEOTIDE SEQUENCE [LARGE SCALE GENOMIC DNA]</scope>
    <source>
        <strain evidence="1 2">AD002</strain>
    </source>
</reference>